<dbReference type="AlphaFoldDB" id="A0A0H5D539"/>
<dbReference type="STRING" id="481446.NIT7645_01806"/>
<organism evidence="1 2">
    <name type="scientific">Phaeobacter italicus</name>
    <dbReference type="NCBI Taxonomy" id="481446"/>
    <lineage>
        <taxon>Bacteria</taxon>
        <taxon>Pseudomonadati</taxon>
        <taxon>Pseudomonadota</taxon>
        <taxon>Alphaproteobacteria</taxon>
        <taxon>Rhodobacterales</taxon>
        <taxon>Roseobacteraceae</taxon>
        <taxon>Phaeobacter</taxon>
    </lineage>
</organism>
<protein>
    <submittedName>
        <fullName evidence="1">Uncharacterized protein</fullName>
    </submittedName>
</protein>
<evidence type="ECO:0000313" key="1">
    <source>
        <dbReference type="EMBL" id="CRL12211.1"/>
    </source>
</evidence>
<dbReference type="Proteomes" id="UP000043764">
    <property type="component" value="Unassembled WGS sequence"/>
</dbReference>
<reference evidence="1 2" key="1">
    <citation type="submission" date="2015-05" db="EMBL/GenBank/DDBJ databases">
        <authorList>
            <person name="Rodrigo-Torres Lidia"/>
            <person name="Arahal R.David."/>
        </authorList>
    </citation>
    <scope>NUCLEOTIDE SEQUENCE [LARGE SCALE GENOMIC DNA]</scope>
    <source>
        <strain evidence="1 2">CECT 7321</strain>
    </source>
</reference>
<dbReference type="InterPro" id="IPR045514">
    <property type="entry name" value="DUF6478"/>
</dbReference>
<evidence type="ECO:0000313" key="2">
    <source>
        <dbReference type="Proteomes" id="UP000043764"/>
    </source>
</evidence>
<dbReference type="Pfam" id="PF20086">
    <property type="entry name" value="DUF6478"/>
    <property type="match status" value="1"/>
</dbReference>
<keyword evidence="2" id="KW-1185">Reference proteome</keyword>
<gene>
    <name evidence="1" type="ORF">NIT7321_03083</name>
</gene>
<dbReference type="GeneID" id="78398552"/>
<sequence>MGRIVQNLLFNRVLRRWRRAAHQAPRAKLSTLREQRSKARQLRVHIDRLLHVADTRLSLPQIGSNTFPRPHGTDWGWRPDLWRGPLPVHGIAGVESKTKLGDEIQLFHDCPLSELTLRQIRNTRDSDLSPFGIRMDVFRFEGSFLSLVVELPQHATEGLSRDHLMRVDCSFETETPIEIYARLNIKHGPNTEQMVREIPPQPAGQVVSTHVEYDLAYAELNEKRVERMWFELIFESPDMNQVTVRDLTLSRSRRAGI</sequence>
<dbReference type="RefSeq" id="WP_046211646.1">
    <property type="nucleotide sequence ID" value="NZ_BSKQ01000001.1"/>
</dbReference>
<name>A0A0H5D539_9RHOB</name>
<proteinExistence type="predicted"/>
<dbReference type="EMBL" id="CVRL01000039">
    <property type="protein sequence ID" value="CRL12211.1"/>
    <property type="molecule type" value="Genomic_DNA"/>
</dbReference>
<dbReference type="OrthoDB" id="7827015at2"/>
<accession>A0A0H5D539</accession>